<reference evidence="1 2" key="1">
    <citation type="submission" date="2021-04" db="EMBL/GenBank/DDBJ databases">
        <authorList>
            <person name="De Guttry C."/>
            <person name="Zahm M."/>
            <person name="Klopp C."/>
            <person name="Cabau C."/>
            <person name="Louis A."/>
            <person name="Berthelot C."/>
            <person name="Parey E."/>
            <person name="Roest Crollius H."/>
            <person name="Montfort J."/>
            <person name="Robinson-Rechavi M."/>
            <person name="Bucao C."/>
            <person name="Bouchez O."/>
            <person name="Gislard M."/>
            <person name="Lluch J."/>
            <person name="Milhes M."/>
            <person name="Lampietro C."/>
            <person name="Lopez Roques C."/>
            <person name="Donnadieu C."/>
            <person name="Braasch I."/>
            <person name="Desvignes T."/>
            <person name="Postlethwait J."/>
            <person name="Bobe J."/>
            <person name="Wedekind C."/>
            <person name="Guiguen Y."/>
        </authorList>
    </citation>
    <scope>NUCLEOTIDE SEQUENCE [LARGE SCALE GENOMIC DNA]</scope>
    <source>
        <strain evidence="1">Cs_M1</strain>
        <tissue evidence="1">Blood</tissue>
    </source>
</reference>
<dbReference type="AlphaFoldDB" id="A0AAN8LMS9"/>
<evidence type="ECO:0000313" key="1">
    <source>
        <dbReference type="EMBL" id="KAK6311337.1"/>
    </source>
</evidence>
<name>A0AAN8LMS9_9TELE</name>
<organism evidence="1 2">
    <name type="scientific">Coregonus suidteri</name>
    <dbReference type="NCBI Taxonomy" id="861788"/>
    <lineage>
        <taxon>Eukaryota</taxon>
        <taxon>Metazoa</taxon>
        <taxon>Chordata</taxon>
        <taxon>Craniata</taxon>
        <taxon>Vertebrata</taxon>
        <taxon>Euteleostomi</taxon>
        <taxon>Actinopterygii</taxon>
        <taxon>Neopterygii</taxon>
        <taxon>Teleostei</taxon>
        <taxon>Protacanthopterygii</taxon>
        <taxon>Salmoniformes</taxon>
        <taxon>Salmonidae</taxon>
        <taxon>Coregoninae</taxon>
        <taxon>Coregonus</taxon>
    </lineage>
</organism>
<protein>
    <submittedName>
        <fullName evidence="1">Uncharacterized protein</fullName>
    </submittedName>
</protein>
<proteinExistence type="predicted"/>
<sequence>PSPGVFLRPFLPLGTRPVPEAGLKVHGAALLLSSDDQTYAVDYAGAYNPNQESNDDDPEQVGLTWLHHDLGHCRVWICGGGGVGGSGGRGMAGSGVDRWGGRCSGKSLCVAGSTL</sequence>
<comment type="caution">
    <text evidence="1">The sequence shown here is derived from an EMBL/GenBank/DDBJ whole genome shotgun (WGS) entry which is preliminary data.</text>
</comment>
<feature type="non-terminal residue" evidence="1">
    <location>
        <position position="1"/>
    </location>
</feature>
<keyword evidence="2" id="KW-1185">Reference proteome</keyword>
<dbReference type="Proteomes" id="UP001356427">
    <property type="component" value="Unassembled WGS sequence"/>
</dbReference>
<accession>A0AAN8LMS9</accession>
<gene>
    <name evidence="1" type="ORF">J4Q44_G00170010</name>
</gene>
<evidence type="ECO:0000313" key="2">
    <source>
        <dbReference type="Proteomes" id="UP001356427"/>
    </source>
</evidence>
<dbReference type="EMBL" id="JAGTTL010000015">
    <property type="protein sequence ID" value="KAK6311337.1"/>
    <property type="molecule type" value="Genomic_DNA"/>
</dbReference>